<evidence type="ECO:0000313" key="2">
    <source>
        <dbReference type="Proteomes" id="UP000198727"/>
    </source>
</evidence>
<dbReference type="Proteomes" id="UP000198727">
    <property type="component" value="Unassembled WGS sequence"/>
</dbReference>
<dbReference type="OrthoDB" id="3695615at2"/>
<sequence length="203" mass="23602">MVSYRQAVEALQPVIPQLFDAVSEGLEHAVRYHADEEYQRQDDAHFFPTVARRKVLDRLYRAGLIARHPKGDRPLLSMSGLLVPYENVVIWVRKMRKVRSDPVEHEIPLPQSRRQRQFWRQEPVLDLPGLPTDNLLLLWSEDHGVLDPAMTLVRPLGGDHRRDNLRYEWAGPLRREMATFSAADLDELRPAPRQSTLWEEDTG</sequence>
<dbReference type="EMBL" id="FOWW01000003">
    <property type="protein sequence ID" value="SFP79567.1"/>
    <property type="molecule type" value="Genomic_DNA"/>
</dbReference>
<dbReference type="AlphaFoldDB" id="A0A1I5TA72"/>
<dbReference type="STRING" id="587909.SAMN05421810_103444"/>
<accession>A0A1I5TA72</accession>
<protein>
    <submittedName>
        <fullName evidence="1">Uncharacterized protein</fullName>
    </submittedName>
</protein>
<dbReference type="RefSeq" id="WP_092530072.1">
    <property type="nucleotide sequence ID" value="NZ_FOWW01000003.1"/>
</dbReference>
<gene>
    <name evidence="1" type="ORF">SAMN05421810_103444</name>
</gene>
<organism evidence="1 2">
    <name type="scientific">Amycolatopsis arida</name>
    <dbReference type="NCBI Taxonomy" id="587909"/>
    <lineage>
        <taxon>Bacteria</taxon>
        <taxon>Bacillati</taxon>
        <taxon>Actinomycetota</taxon>
        <taxon>Actinomycetes</taxon>
        <taxon>Pseudonocardiales</taxon>
        <taxon>Pseudonocardiaceae</taxon>
        <taxon>Amycolatopsis</taxon>
    </lineage>
</organism>
<reference evidence="2" key="1">
    <citation type="submission" date="2016-10" db="EMBL/GenBank/DDBJ databases">
        <authorList>
            <person name="Varghese N."/>
            <person name="Submissions S."/>
        </authorList>
    </citation>
    <scope>NUCLEOTIDE SEQUENCE [LARGE SCALE GENOMIC DNA]</scope>
    <source>
        <strain evidence="2">CGMCC 4.5579</strain>
    </source>
</reference>
<evidence type="ECO:0000313" key="1">
    <source>
        <dbReference type="EMBL" id="SFP79567.1"/>
    </source>
</evidence>
<keyword evidence="2" id="KW-1185">Reference proteome</keyword>
<name>A0A1I5TA72_9PSEU</name>
<proteinExistence type="predicted"/>